<dbReference type="Pfam" id="PF01206">
    <property type="entry name" value="TusA"/>
    <property type="match status" value="1"/>
</dbReference>
<dbReference type="InterPro" id="IPR036868">
    <property type="entry name" value="TusA-like_sf"/>
</dbReference>
<evidence type="ECO:0000259" key="2">
    <source>
        <dbReference type="PROSITE" id="PS01148"/>
    </source>
</evidence>
<dbReference type="STRING" id="29349.CLOTH_15040"/>
<accession>A0A1V4I640</accession>
<evidence type="ECO:0000313" key="3">
    <source>
        <dbReference type="EMBL" id="OPJ55441.1"/>
    </source>
</evidence>
<dbReference type="RefSeq" id="WP_079412685.1">
    <property type="nucleotide sequence ID" value="NZ_MZGW01000005.1"/>
</dbReference>
<dbReference type="PANTHER" id="PTHR33279">
    <property type="entry name" value="SULFUR CARRIER PROTEIN YEDF-RELATED"/>
    <property type="match status" value="1"/>
</dbReference>
<dbReference type="OrthoDB" id="9801500at2"/>
<comment type="caution">
    <text evidence="3">The sequence shown here is derived from an EMBL/GenBank/DDBJ whole genome shotgun (WGS) entry which is preliminary data.</text>
</comment>
<comment type="similarity">
    <text evidence="1">Belongs to the sulfur carrier protein TusA family.</text>
</comment>
<dbReference type="Proteomes" id="UP000190140">
    <property type="component" value="Unassembled WGS sequence"/>
</dbReference>
<dbReference type="PANTHER" id="PTHR33279:SF6">
    <property type="entry name" value="SULFUR CARRIER PROTEIN YEDF-RELATED"/>
    <property type="match status" value="1"/>
</dbReference>
<dbReference type="InterPro" id="IPR027396">
    <property type="entry name" value="DsrEFH-like"/>
</dbReference>
<dbReference type="CDD" id="cd03421">
    <property type="entry name" value="SirA_like_N"/>
    <property type="match status" value="1"/>
</dbReference>
<dbReference type="InterPro" id="IPR001455">
    <property type="entry name" value="TusA-like"/>
</dbReference>
<dbReference type="Gene3D" id="3.40.1260.10">
    <property type="entry name" value="DsrEFH-like"/>
    <property type="match status" value="1"/>
</dbReference>
<dbReference type="SUPFAM" id="SSF75169">
    <property type="entry name" value="DsrEFH-like"/>
    <property type="match status" value="1"/>
</dbReference>
<dbReference type="Gene3D" id="3.30.110.40">
    <property type="entry name" value="TusA-like domain"/>
    <property type="match status" value="1"/>
</dbReference>
<keyword evidence="4" id="KW-1185">Reference proteome</keyword>
<dbReference type="InterPro" id="IPR019870">
    <property type="entry name" value="Se_metab_YedF"/>
</dbReference>
<dbReference type="InterPro" id="IPR003787">
    <property type="entry name" value="Sulphur_relay_DsrE/F-like"/>
</dbReference>
<dbReference type="EMBL" id="MZGW01000005">
    <property type="protein sequence ID" value="OPJ55441.1"/>
    <property type="molecule type" value="Genomic_DNA"/>
</dbReference>
<reference evidence="3 4" key="1">
    <citation type="submission" date="2017-03" db="EMBL/GenBank/DDBJ databases">
        <title>Genome sequence of Clostridium thermoalcaliphilum DSM 7309.</title>
        <authorList>
            <person name="Poehlein A."/>
            <person name="Daniel R."/>
        </authorList>
    </citation>
    <scope>NUCLEOTIDE SEQUENCE [LARGE SCALE GENOMIC DNA]</scope>
    <source>
        <strain evidence="3 4">DSM 7309</strain>
    </source>
</reference>
<protein>
    <submittedName>
        <fullName evidence="3">SirA-like protein</fullName>
    </submittedName>
</protein>
<proteinExistence type="inferred from homology"/>
<feature type="domain" description="UPF0033" evidence="2">
    <location>
        <begin position="6"/>
        <end position="30"/>
    </location>
</feature>
<organism evidence="3 4">
    <name type="scientific">Alkalithermobacter paradoxus</name>
    <dbReference type="NCBI Taxonomy" id="29349"/>
    <lineage>
        <taxon>Bacteria</taxon>
        <taxon>Bacillati</taxon>
        <taxon>Bacillota</taxon>
        <taxon>Clostridia</taxon>
        <taxon>Peptostreptococcales</taxon>
        <taxon>Tepidibacteraceae</taxon>
        <taxon>Alkalithermobacter</taxon>
    </lineage>
</organism>
<evidence type="ECO:0000313" key="4">
    <source>
        <dbReference type="Proteomes" id="UP000190140"/>
    </source>
</evidence>
<dbReference type="PROSITE" id="PS01148">
    <property type="entry name" value="UPF0033"/>
    <property type="match status" value="1"/>
</dbReference>
<dbReference type="NCBIfam" id="TIGR03527">
    <property type="entry name" value="selenium_YedF"/>
    <property type="match status" value="1"/>
</dbReference>
<dbReference type="SUPFAM" id="SSF64307">
    <property type="entry name" value="SirA-like"/>
    <property type="match status" value="1"/>
</dbReference>
<evidence type="ECO:0000256" key="1">
    <source>
        <dbReference type="ARBA" id="ARBA00008984"/>
    </source>
</evidence>
<sequence>MKKIQVDARGLDCPKPVINAKKELENINEGIVVVIVDNEIAKENVLKLSKSMNCEAQYYKDNEEFYIEIKKGNVSIEICENKTDDKIIMISSEFMGKGSDELGKVLMKGFIYTITESKPYPKAILFINSGVKLTTENEDTIENLKKLQNSGVSILSCGTCLDYYNLKDKLQVGNISNMYDIVENINKSSNSIII</sequence>
<dbReference type="AlphaFoldDB" id="A0A1V4I640"/>
<dbReference type="Pfam" id="PF02635">
    <property type="entry name" value="DsrE"/>
    <property type="match status" value="1"/>
</dbReference>
<name>A0A1V4I640_9FIRM</name>
<gene>
    <name evidence="3" type="ORF">CLOTH_15040</name>
</gene>